<dbReference type="PROSITE" id="PS51358">
    <property type="entry name" value="NOP"/>
    <property type="match status" value="1"/>
</dbReference>
<feature type="compositionally biased region" description="Basic and acidic residues" evidence="6">
    <location>
        <begin position="25"/>
        <end position="45"/>
    </location>
</feature>
<name>A0A2T7PCD7_POMCA</name>
<dbReference type="InterPro" id="IPR042239">
    <property type="entry name" value="Nop_C"/>
</dbReference>
<dbReference type="GO" id="GO:0042254">
    <property type="term" value="P:ribosome biogenesis"/>
    <property type="evidence" value="ECO:0007669"/>
    <property type="project" value="UniProtKB-KW"/>
</dbReference>
<dbReference type="GO" id="GO:0032040">
    <property type="term" value="C:small-subunit processome"/>
    <property type="evidence" value="ECO:0007669"/>
    <property type="project" value="InterPro"/>
</dbReference>
<keyword evidence="4" id="KW-0539">Nucleus</keyword>
<feature type="compositionally biased region" description="Basic and acidic residues" evidence="6">
    <location>
        <begin position="181"/>
        <end position="198"/>
    </location>
</feature>
<dbReference type="STRING" id="400727.A0A2T7PCD7"/>
<proteinExistence type="inferred from homology"/>
<keyword evidence="3" id="KW-0690">Ribosome biogenesis</keyword>
<accession>A0A2T7PCD7</accession>
<feature type="domain" description="Nop" evidence="7">
    <location>
        <begin position="779"/>
        <end position="897"/>
    </location>
</feature>
<dbReference type="InterPro" id="IPR045056">
    <property type="entry name" value="Nop56/Nop58"/>
</dbReference>
<evidence type="ECO:0000256" key="5">
    <source>
        <dbReference type="ARBA" id="ARBA00040742"/>
    </source>
</evidence>
<gene>
    <name evidence="8" type="ORF">C0Q70_10362</name>
</gene>
<dbReference type="GO" id="GO:0030515">
    <property type="term" value="F:snoRNA binding"/>
    <property type="evidence" value="ECO:0007669"/>
    <property type="project" value="InterPro"/>
</dbReference>
<dbReference type="GO" id="GO:0031428">
    <property type="term" value="C:box C/D methylation guide snoRNP complex"/>
    <property type="evidence" value="ECO:0007669"/>
    <property type="project" value="InterPro"/>
</dbReference>
<dbReference type="FunFam" id="1.10.246.90:FF:000001">
    <property type="entry name" value="Nucleolar protein 56"/>
    <property type="match status" value="1"/>
</dbReference>
<comment type="caution">
    <text evidence="8">The sequence shown here is derived from an EMBL/GenBank/DDBJ whole genome shotgun (WGS) entry which is preliminary data.</text>
</comment>
<dbReference type="Gene3D" id="1.10.287.4070">
    <property type="match status" value="2"/>
</dbReference>
<keyword evidence="9" id="KW-1185">Reference proteome</keyword>
<dbReference type="SUPFAM" id="SSF89124">
    <property type="entry name" value="Nop domain"/>
    <property type="match status" value="1"/>
</dbReference>
<evidence type="ECO:0000313" key="9">
    <source>
        <dbReference type="Proteomes" id="UP000245119"/>
    </source>
</evidence>
<evidence type="ECO:0000259" key="7">
    <source>
        <dbReference type="PROSITE" id="PS51358"/>
    </source>
</evidence>
<dbReference type="InterPro" id="IPR036070">
    <property type="entry name" value="Nop_dom_sf"/>
</dbReference>
<feature type="region of interest" description="Disordered" evidence="6">
    <location>
        <begin position="181"/>
        <end position="211"/>
    </location>
</feature>
<feature type="region of interest" description="Disordered" evidence="6">
    <location>
        <begin position="926"/>
        <end position="1064"/>
    </location>
</feature>
<dbReference type="Gene3D" id="1.10.246.90">
    <property type="entry name" value="Nop domain"/>
    <property type="match status" value="1"/>
</dbReference>
<feature type="region of interest" description="Disordered" evidence="6">
    <location>
        <begin position="1"/>
        <end position="52"/>
    </location>
</feature>
<organism evidence="8 9">
    <name type="scientific">Pomacea canaliculata</name>
    <name type="common">Golden apple snail</name>
    <dbReference type="NCBI Taxonomy" id="400727"/>
    <lineage>
        <taxon>Eukaryota</taxon>
        <taxon>Metazoa</taxon>
        <taxon>Spiralia</taxon>
        <taxon>Lophotrochozoa</taxon>
        <taxon>Mollusca</taxon>
        <taxon>Gastropoda</taxon>
        <taxon>Caenogastropoda</taxon>
        <taxon>Architaenioglossa</taxon>
        <taxon>Ampullarioidea</taxon>
        <taxon>Ampullariidae</taxon>
        <taxon>Pomacea</taxon>
    </lineage>
</organism>
<evidence type="ECO:0000313" key="8">
    <source>
        <dbReference type="EMBL" id="PVD31085.1"/>
    </source>
</evidence>
<reference evidence="8 9" key="1">
    <citation type="submission" date="2018-04" db="EMBL/GenBank/DDBJ databases">
        <title>The genome of golden apple snail Pomacea canaliculata provides insight into stress tolerance and invasive adaptation.</title>
        <authorList>
            <person name="Liu C."/>
            <person name="Liu B."/>
            <person name="Ren Y."/>
            <person name="Zhang Y."/>
            <person name="Wang H."/>
            <person name="Li S."/>
            <person name="Jiang F."/>
            <person name="Yin L."/>
            <person name="Zhang G."/>
            <person name="Qian W."/>
            <person name="Fan W."/>
        </authorList>
    </citation>
    <scope>NUCLEOTIDE SEQUENCE [LARGE SCALE GENOMIC DNA]</scope>
    <source>
        <strain evidence="8">SZHN2017</strain>
        <tissue evidence="8">Muscle</tissue>
    </source>
</reference>
<dbReference type="AlphaFoldDB" id="A0A2T7PCD7"/>
<protein>
    <recommendedName>
        <fullName evidence="5">Nucleolar protein 56</fullName>
    </recommendedName>
</protein>
<dbReference type="Pfam" id="PF08156">
    <property type="entry name" value="NOP5NT"/>
    <property type="match status" value="1"/>
</dbReference>
<dbReference type="Pfam" id="PF01798">
    <property type="entry name" value="Nop"/>
    <property type="match status" value="1"/>
</dbReference>
<evidence type="ECO:0000256" key="3">
    <source>
        <dbReference type="ARBA" id="ARBA00022517"/>
    </source>
</evidence>
<evidence type="ECO:0000256" key="6">
    <source>
        <dbReference type="SAM" id="MobiDB-lite"/>
    </source>
</evidence>
<feature type="region of interest" description="Disordered" evidence="6">
    <location>
        <begin position="336"/>
        <end position="355"/>
    </location>
</feature>
<feature type="compositionally biased region" description="Basic and acidic residues" evidence="6">
    <location>
        <begin position="935"/>
        <end position="946"/>
    </location>
</feature>
<evidence type="ECO:0000256" key="2">
    <source>
        <dbReference type="ARBA" id="ARBA00009211"/>
    </source>
</evidence>
<comment type="subcellular location">
    <subcellularLocation>
        <location evidence="1">Nucleus</location>
        <location evidence="1">Nucleolus</location>
    </subcellularLocation>
</comment>
<dbReference type="InterPro" id="IPR012974">
    <property type="entry name" value="NOP58/56_N"/>
</dbReference>
<dbReference type="PANTHER" id="PTHR10894">
    <property type="entry name" value="NUCLEOLAR PROTEIN 5 NUCLEOLAR PROTEIN NOP5 NOP58"/>
    <property type="match status" value="1"/>
</dbReference>
<dbReference type="PANTHER" id="PTHR10894:SF0">
    <property type="entry name" value="NUCLEOLAR PROTEIN 56"/>
    <property type="match status" value="1"/>
</dbReference>
<feature type="compositionally biased region" description="Basic and acidic residues" evidence="6">
    <location>
        <begin position="978"/>
        <end position="996"/>
    </location>
</feature>
<dbReference type="OrthoDB" id="6780543at2759"/>
<feature type="compositionally biased region" description="Basic residues" evidence="6">
    <location>
        <begin position="340"/>
        <end position="351"/>
    </location>
</feature>
<evidence type="ECO:0000256" key="4">
    <source>
        <dbReference type="ARBA" id="ARBA00023242"/>
    </source>
</evidence>
<comment type="similarity">
    <text evidence="2">Belongs to the NOP5/NOP56 family.</text>
</comment>
<dbReference type="InterPro" id="IPR002687">
    <property type="entry name" value="Nop_dom"/>
</dbReference>
<dbReference type="Proteomes" id="UP000245119">
    <property type="component" value="Linkage Group LG5"/>
</dbReference>
<dbReference type="EMBL" id="PZQS01000005">
    <property type="protein sequence ID" value="PVD31085.1"/>
    <property type="molecule type" value="Genomic_DNA"/>
</dbReference>
<sequence length="1064" mass="119162">MMGLQDIPMKSPACSKDLGNLKSLDNVRPRGSAKDRRPFSGERCETAGGTGSTATDIVTAATVTNAVSNTEEIYDDDDENFGSDSDDWETEEGRLSRALQRWMPEYVLTPVPQQDTSSRQPVFSARLGSRGVTVRRSDSSESTDTQISLFRAIKLLSFALHRHRFSSIQLFQLQFTRRQTTKETRTTKEGGTHVKVDGRGGSTTKPGSAASTTALATATGGSRWEEFAKKRQSELNRFMKSQTHALSQGFNLTEESEAFRLCDKDEQKALFECGRLDKLAFAAGLKKSGSMTNIKQEVRGKPQQRVASASAKKSFGKPVDFQELKRQLLMAQRLTAMSHKSSRRRSLHRTASRQSLFSTENSEVYLSARTLTPPSAAEPVKEKPVTVWKGDSQILAIDLNRELTTTVKQRIAGTTIALERVTGMGDNNEPRMYPAHLDEFPSFTEENFATIARIPQKIRISPHLSDVIKSDIKVRMGRPRYHEIREEDLEMWNRGLSLNRAHRNLKVFVSHSLEVGTNPIKLRAIESLELRSNDDERAQKLFVLFEHGSGYAIFEVKEFDEIALLAPRVEQSIGDLSRFNSVVQLAGFCPFKSGTNALDNMNSVSEGLLHNDLKVFLESNVPKSSKKLKVLLGVADAKIAAAINEELQMNCLSSGVVPEILRGIRLHFHNLVKGLTEQSASKAQLGLGHSYSRAKVKFNVNRVDNMIIQSIALLDQLDKDVNTFSMRIRLVVQYRLVDRGMDISPVDLMNIELFASRVIALAEYRKTLAEYLVSRMQTVAPNLAALIGEQVGARLIAHAGSLTNLAKYPASTVQILGAEKALFRALKTRGNTPKYGLIFHSTFIGRAGTKNKGRISRYLANKCSIASRIDCFTDIPTSVFGEHLRQQVEDRLKFYETGEPPAKNIDVMSQALTKAEDVKAKIIKQEKKKMKKEKKKELEALEHQQAEESMELDVKPKKKDKKRKLDDSAEFSTENADEETKTKKKIKEESRDDEPTKKKKKKRQDNSLEESLVSEAVDDSLMEKPKKKKKNKGIVNGDDYHEENLGKKAKKKKRATEDADDADD</sequence>
<evidence type="ECO:0000256" key="1">
    <source>
        <dbReference type="ARBA" id="ARBA00004604"/>
    </source>
</evidence>